<dbReference type="AlphaFoldDB" id="A0A0P4VHA4"/>
<sequence>MYPVFRRYCSIDKNLLTNYRFHSNYDNQLKILFLKNFFIYPKFIDEHEELGLIDEITPKMRRMRYEYDHWDNAIHGFREFESEKWSERNCAIFEKVRKCAFIDDSDYMSAVHVLDLAENGYIKPHVDSVRFCGRTIAGLSLLTDSIMRLISEKDQMSVDILVSRRSLYIMRDFVRYNFTHEILPNEISVFKGKKITKGRRISLICRSNPKEVPEAT</sequence>
<organism evidence="2">
    <name type="scientific">Rhodnius neglectus</name>
    <dbReference type="NCBI Taxonomy" id="72488"/>
    <lineage>
        <taxon>Eukaryota</taxon>
        <taxon>Metazoa</taxon>
        <taxon>Ecdysozoa</taxon>
        <taxon>Arthropoda</taxon>
        <taxon>Hexapoda</taxon>
        <taxon>Insecta</taxon>
        <taxon>Pterygota</taxon>
        <taxon>Neoptera</taxon>
        <taxon>Paraneoptera</taxon>
        <taxon>Hemiptera</taxon>
        <taxon>Heteroptera</taxon>
        <taxon>Panheteroptera</taxon>
        <taxon>Cimicomorpha</taxon>
        <taxon>Reduviidae</taxon>
        <taxon>Triatominae</taxon>
        <taxon>Rhodnius</taxon>
    </lineage>
</organism>
<name>A0A0P4VHA4_9HEMI</name>
<comment type="cofactor">
    <cofactor evidence="1">
        <name>Fe(2+)</name>
        <dbReference type="ChEBI" id="CHEBI:29033"/>
    </cofactor>
</comment>
<evidence type="ECO:0000256" key="1">
    <source>
        <dbReference type="ARBA" id="ARBA00001954"/>
    </source>
</evidence>
<dbReference type="Gene3D" id="2.60.120.590">
    <property type="entry name" value="Alpha-ketoglutarate-dependent dioxygenase AlkB-like"/>
    <property type="match status" value="1"/>
</dbReference>
<dbReference type="GO" id="GO:0006631">
    <property type="term" value="P:fatty acid metabolic process"/>
    <property type="evidence" value="ECO:0007669"/>
    <property type="project" value="TreeGrafter"/>
</dbReference>
<dbReference type="InterPro" id="IPR032870">
    <property type="entry name" value="ALKBH7-like"/>
</dbReference>
<accession>A0A0P4VHA4</accession>
<dbReference type="PANTHER" id="PTHR21052">
    <property type="entry name" value="SPERMATOGENESIS ASSOCIATED 11-RELATED"/>
    <property type="match status" value="1"/>
</dbReference>
<dbReference type="EMBL" id="GDKW01003641">
    <property type="protein sequence ID" value="JAI52954.1"/>
    <property type="molecule type" value="mRNA"/>
</dbReference>
<protein>
    <recommendedName>
        <fullName evidence="3">Alpha-ketoglutarate-dependent dioxygenase AlkB-like domain-containing protein</fullName>
    </recommendedName>
</protein>
<dbReference type="SUPFAM" id="SSF51197">
    <property type="entry name" value="Clavaminate synthase-like"/>
    <property type="match status" value="1"/>
</dbReference>
<dbReference type="PANTHER" id="PTHR21052:SF0">
    <property type="entry name" value="ALPHA-KETOGLUTARATE-DEPENDENT DIOXYGENASE ALKB HOMOLOG 7, MITOCHONDRIAL"/>
    <property type="match status" value="1"/>
</dbReference>
<dbReference type="GO" id="GO:0005759">
    <property type="term" value="C:mitochondrial matrix"/>
    <property type="evidence" value="ECO:0007669"/>
    <property type="project" value="TreeGrafter"/>
</dbReference>
<reference evidence="2" key="1">
    <citation type="journal article" date="2016" name="PLoS Negl. Trop. Dis.">
        <title>A Deep Insight into the Sialome of Rhodnius neglectus, a Vector of Chagas Disease.</title>
        <authorList>
            <person name="Santiago P.B."/>
            <person name="Assumpcao T.C."/>
            <person name="Araujo C.N."/>
            <person name="Bastos I.M."/>
            <person name="Neves D."/>
            <person name="Silva I.G."/>
            <person name="Charneau S."/>
            <person name="Queiroz R.M."/>
            <person name="Raiol T."/>
            <person name="Oliveira J.V."/>
            <person name="Sousa M.V."/>
            <person name="Calvo E."/>
            <person name="Ribeiro J.M."/>
            <person name="Santana J.M."/>
        </authorList>
    </citation>
    <scope>NUCLEOTIDE SEQUENCE</scope>
    <source>
        <tissue evidence="2">Salivary glands</tissue>
    </source>
</reference>
<dbReference type="GO" id="GO:0006974">
    <property type="term" value="P:DNA damage response"/>
    <property type="evidence" value="ECO:0007669"/>
    <property type="project" value="InterPro"/>
</dbReference>
<proteinExistence type="evidence at transcript level"/>
<evidence type="ECO:0008006" key="3">
    <source>
        <dbReference type="Google" id="ProtNLM"/>
    </source>
</evidence>
<dbReference type="InterPro" id="IPR037151">
    <property type="entry name" value="AlkB-like_sf"/>
</dbReference>
<evidence type="ECO:0000313" key="2">
    <source>
        <dbReference type="EMBL" id="JAI52954.1"/>
    </source>
</evidence>